<evidence type="ECO:0000256" key="7">
    <source>
        <dbReference type="ARBA" id="ARBA00022741"/>
    </source>
</evidence>
<dbReference type="Gene3D" id="2.40.30.10">
    <property type="entry name" value="Translation factors"/>
    <property type="match status" value="1"/>
</dbReference>
<keyword evidence="9" id="KW-0694">RNA-binding</keyword>
<dbReference type="PANTHER" id="PTHR11933">
    <property type="entry name" value="TRNA 5-METHYLAMINOMETHYL-2-THIOURIDYLATE -METHYLTRANSFERASE"/>
    <property type="match status" value="1"/>
</dbReference>
<evidence type="ECO:0000256" key="4">
    <source>
        <dbReference type="ARBA" id="ARBA00022555"/>
    </source>
</evidence>
<keyword evidence="5" id="KW-0808">Transferase</keyword>
<evidence type="ECO:0000313" key="14">
    <source>
        <dbReference type="EMBL" id="SGZ48513.1"/>
    </source>
</evidence>
<dbReference type="Pfam" id="PF03054">
    <property type="entry name" value="tRNA_Me_trans"/>
    <property type="match status" value="1"/>
</dbReference>
<dbReference type="Gene3D" id="2.30.30.280">
    <property type="entry name" value="Adenine nucleotide alpha hydrolases-like domains"/>
    <property type="match status" value="1"/>
</dbReference>
<dbReference type="GO" id="GO:0002143">
    <property type="term" value="P:tRNA wobble position uridine thiolation"/>
    <property type="evidence" value="ECO:0007669"/>
    <property type="project" value="TreeGrafter"/>
</dbReference>
<keyword evidence="4" id="KW-0820">tRNA-binding</keyword>
<keyword evidence="10" id="KW-1015">Disulfide bond</keyword>
<evidence type="ECO:0000256" key="6">
    <source>
        <dbReference type="ARBA" id="ARBA00022694"/>
    </source>
</evidence>
<evidence type="ECO:0000313" key="15">
    <source>
        <dbReference type="Proteomes" id="UP000182259"/>
    </source>
</evidence>
<dbReference type="GO" id="GO:0005739">
    <property type="term" value="C:mitochondrion"/>
    <property type="evidence" value="ECO:0007669"/>
    <property type="project" value="TreeGrafter"/>
</dbReference>
<dbReference type="SUPFAM" id="SSF52402">
    <property type="entry name" value="Adenine nucleotide alpha hydrolases-like"/>
    <property type="match status" value="1"/>
</dbReference>
<dbReference type="NCBIfam" id="NF001138">
    <property type="entry name" value="PRK00143.1"/>
    <property type="match status" value="1"/>
</dbReference>
<dbReference type="EC" id="2.8.1.14" evidence="3"/>
<accession>A0A1L0BAR3</accession>
<dbReference type="FunFam" id="2.30.30.280:FF:000001">
    <property type="entry name" value="tRNA-specific 2-thiouridylase MnmA"/>
    <property type="match status" value="1"/>
</dbReference>
<evidence type="ECO:0000259" key="13">
    <source>
        <dbReference type="Pfam" id="PF20259"/>
    </source>
</evidence>
<dbReference type="CDD" id="cd01998">
    <property type="entry name" value="MnmA_TRMU-like"/>
    <property type="match status" value="1"/>
</dbReference>
<evidence type="ECO:0000259" key="12">
    <source>
        <dbReference type="Pfam" id="PF20258"/>
    </source>
</evidence>
<keyword evidence="8" id="KW-0067">ATP-binding</keyword>
<proteinExistence type="inferred from homology"/>
<evidence type="ECO:0000256" key="11">
    <source>
        <dbReference type="ARBA" id="ARBA00049564"/>
    </source>
</evidence>
<name>A0A1L0BAR3_9ASCO</name>
<dbReference type="GO" id="GO:0000049">
    <property type="term" value="F:tRNA binding"/>
    <property type="evidence" value="ECO:0007669"/>
    <property type="project" value="UniProtKB-KW"/>
</dbReference>
<sequence length="418" mass="47385">MLLTLRQLTSRRHFGFKSFQKYNAHPSLPEPFAYPQHIPGSEDDIIVAMSSGVDSSVTAAIYASKYKNVKGIYMANWSQTAKCTEGEWTDVQKVCEKLNIPCQRVNFEKEYWNEVFMPMIDLYEKGLTPNPDLGCNKYVKFGKMIEHLSLQYQDSSTKWWLATGHYARVVPHANGTRLYKGYDANKDQAYYLANIPSKVLSNVLMPLGHYTKPQVREMAQQFGLHTASKPDSQGLCFVSPDHAKFRDFLNEFIPPSPGNIVTEDGRVWGQHQGLWHATIGQKLGVSMPQGDPNYKGIWFVSEKRIESNELVIVRGGNNEKLFKDGLNVTEWEWMEDGEESVKNTTYGDKGAAANLFVQFRSLQDPAVVESLQVDGDKLTIRLTEKQRAMAPGQNIVLYDNYRVVGSGMLVDTFNTHNM</sequence>
<keyword evidence="7" id="KW-0547">Nucleotide-binding</keyword>
<evidence type="ECO:0000256" key="3">
    <source>
        <dbReference type="ARBA" id="ARBA00011953"/>
    </source>
</evidence>
<comment type="function">
    <text evidence="1">Catalyzes the 2-thiolation of uridine at the wobble position (U34) of mitochondrial tRNA(Lys), tRNA(Glu) and tRNA(Gln). Required for the formation of 5-taurinomethyl-2-thiouridine (tm5s2U) of mitochondrial tRNA(Lys), tRNA(Glu), and tRNA(Gln) at the wobble position. ATP is required to activate the C2 atom of the wobble base.</text>
</comment>
<comment type="similarity">
    <text evidence="2">Belongs to the MnmA/TRMU family.</text>
</comment>
<dbReference type="Proteomes" id="UP000182259">
    <property type="component" value="Chromosome I"/>
</dbReference>
<dbReference type="InterPro" id="IPR046885">
    <property type="entry name" value="MnmA-like_C"/>
</dbReference>
<dbReference type="Gene3D" id="3.40.50.620">
    <property type="entry name" value="HUPs"/>
    <property type="match status" value="1"/>
</dbReference>
<evidence type="ECO:0000256" key="2">
    <source>
        <dbReference type="ARBA" id="ARBA00006191"/>
    </source>
</evidence>
<comment type="catalytic activity">
    <reaction evidence="11">
        <text>5-taurinomethyluridine(34) in tRNA + S-sulfanyl-L-cysteinyl-[protein] + AH2 + ATP = 5-taurinomethyl-2-thiouridine(34) in tRNA + L-cysteinyl-[protein] + A + AMP + diphosphate + H(+)</text>
        <dbReference type="Rhea" id="RHEA:47040"/>
        <dbReference type="Rhea" id="RHEA-COMP:10131"/>
        <dbReference type="Rhea" id="RHEA-COMP:11726"/>
        <dbReference type="Rhea" id="RHEA-COMP:11732"/>
        <dbReference type="Rhea" id="RHEA-COMP:11733"/>
        <dbReference type="ChEBI" id="CHEBI:13193"/>
        <dbReference type="ChEBI" id="CHEBI:15378"/>
        <dbReference type="ChEBI" id="CHEBI:17499"/>
        <dbReference type="ChEBI" id="CHEBI:29950"/>
        <dbReference type="ChEBI" id="CHEBI:30616"/>
        <dbReference type="ChEBI" id="CHEBI:33019"/>
        <dbReference type="ChEBI" id="CHEBI:61963"/>
        <dbReference type="ChEBI" id="CHEBI:87171"/>
        <dbReference type="ChEBI" id="CHEBI:87172"/>
        <dbReference type="ChEBI" id="CHEBI:456215"/>
        <dbReference type="EC" id="2.8.1.14"/>
    </reaction>
</comment>
<dbReference type="FunFam" id="3.40.50.620:FF:000115">
    <property type="entry name" value="tRNA-specific 2-thiouridylase MnmA"/>
    <property type="match status" value="1"/>
</dbReference>
<evidence type="ECO:0000256" key="8">
    <source>
        <dbReference type="ARBA" id="ARBA00022840"/>
    </source>
</evidence>
<dbReference type="AlphaFoldDB" id="A0A1L0BAR3"/>
<dbReference type="GO" id="GO:0016783">
    <property type="term" value="F:sulfurtransferase activity"/>
    <property type="evidence" value="ECO:0007669"/>
    <property type="project" value="InterPro"/>
</dbReference>
<evidence type="ECO:0000256" key="5">
    <source>
        <dbReference type="ARBA" id="ARBA00022679"/>
    </source>
</evidence>
<evidence type="ECO:0000256" key="1">
    <source>
        <dbReference type="ARBA" id="ARBA00003986"/>
    </source>
</evidence>
<dbReference type="InterPro" id="IPR046884">
    <property type="entry name" value="MnmA-like_central"/>
</dbReference>
<dbReference type="Pfam" id="PF20258">
    <property type="entry name" value="tRNA_Me_trans_C"/>
    <property type="match status" value="1"/>
</dbReference>
<keyword evidence="6" id="KW-0819">tRNA processing</keyword>
<feature type="domain" description="tRNA-specific 2-thiouridylase MnmA-like central" evidence="13">
    <location>
        <begin position="246"/>
        <end position="314"/>
    </location>
</feature>
<reference evidence="14 15" key="1">
    <citation type="submission" date="2016-10" db="EMBL/GenBank/DDBJ databases">
        <authorList>
            <person name="de Groot N.N."/>
        </authorList>
    </citation>
    <scope>NUCLEOTIDE SEQUENCE [LARGE SCALE GENOMIC DNA]</scope>
    <source>
        <strain evidence="14 15">PYCC 4715</strain>
    </source>
</reference>
<gene>
    <name evidence="14" type="ORF">SAMEA4029009_CIC11G00000001525</name>
</gene>
<feature type="domain" description="tRNA-specific 2-thiouridylase MnmA-like C-terminal" evidence="12">
    <location>
        <begin position="324"/>
        <end position="408"/>
    </location>
</feature>
<organism evidence="14 15">
    <name type="scientific">Sungouiella intermedia</name>
    <dbReference type="NCBI Taxonomy" id="45354"/>
    <lineage>
        <taxon>Eukaryota</taxon>
        <taxon>Fungi</taxon>
        <taxon>Dikarya</taxon>
        <taxon>Ascomycota</taxon>
        <taxon>Saccharomycotina</taxon>
        <taxon>Pichiomycetes</taxon>
        <taxon>Metschnikowiaceae</taxon>
        <taxon>Sungouiella</taxon>
    </lineage>
</organism>
<dbReference type="PANTHER" id="PTHR11933:SF5">
    <property type="entry name" value="MITOCHONDRIAL TRNA-SPECIFIC 2-THIOURIDYLASE 1"/>
    <property type="match status" value="1"/>
</dbReference>
<dbReference type="GO" id="GO:0005524">
    <property type="term" value="F:ATP binding"/>
    <property type="evidence" value="ECO:0007669"/>
    <property type="project" value="UniProtKB-KW"/>
</dbReference>
<evidence type="ECO:0000256" key="10">
    <source>
        <dbReference type="ARBA" id="ARBA00023157"/>
    </source>
</evidence>
<evidence type="ECO:0000256" key="9">
    <source>
        <dbReference type="ARBA" id="ARBA00022884"/>
    </source>
</evidence>
<protein>
    <recommendedName>
        <fullName evidence="3">tRNA-5-taurinomethyluridine 2-sulfurtransferase</fullName>
        <ecNumber evidence="3">2.8.1.14</ecNumber>
    </recommendedName>
</protein>
<dbReference type="InterPro" id="IPR004506">
    <property type="entry name" value="MnmA-like"/>
</dbReference>
<dbReference type="EMBL" id="LT635764">
    <property type="protein sequence ID" value="SGZ48513.1"/>
    <property type="molecule type" value="Genomic_DNA"/>
</dbReference>
<dbReference type="Pfam" id="PF20259">
    <property type="entry name" value="tRNA_Me_trans_M"/>
    <property type="match status" value="1"/>
</dbReference>
<dbReference type="InterPro" id="IPR023382">
    <property type="entry name" value="MnmA-like_central_sf"/>
</dbReference>
<dbReference type="NCBIfam" id="TIGR00420">
    <property type="entry name" value="trmU"/>
    <property type="match status" value="1"/>
</dbReference>
<dbReference type="InterPro" id="IPR014729">
    <property type="entry name" value="Rossmann-like_a/b/a_fold"/>
</dbReference>